<gene>
    <name evidence="1" type="ORF">PITC_039280</name>
</gene>
<dbReference type="EMBL" id="JQGA01000780">
    <property type="protein sequence ID" value="KGO73717.1"/>
    <property type="molecule type" value="Genomic_DNA"/>
</dbReference>
<keyword evidence="2" id="KW-1185">Reference proteome</keyword>
<reference evidence="1 2" key="1">
    <citation type="journal article" date="2015" name="Mol. Plant Microbe Interact.">
        <title>Genome, transcriptome, and functional analyses of Penicillium expansum provide new insights into secondary metabolism and pathogenicity.</title>
        <authorList>
            <person name="Ballester A.R."/>
            <person name="Marcet-Houben M."/>
            <person name="Levin E."/>
            <person name="Sela N."/>
            <person name="Selma-Lazaro C."/>
            <person name="Carmona L."/>
            <person name="Wisniewski M."/>
            <person name="Droby S."/>
            <person name="Gonzalez-Candelas L."/>
            <person name="Gabaldon T."/>
        </authorList>
    </citation>
    <scope>NUCLEOTIDE SEQUENCE [LARGE SCALE GENOMIC DNA]</scope>
    <source>
        <strain evidence="1 2">PHI-1</strain>
    </source>
</reference>
<dbReference type="STRING" id="40296.A0A0A2L0Y1"/>
<evidence type="ECO:0000313" key="1">
    <source>
        <dbReference type="EMBL" id="KGO73717.1"/>
    </source>
</evidence>
<dbReference type="PhylomeDB" id="A0A0A2L0Y1"/>
<protein>
    <submittedName>
        <fullName evidence="1">Uncharacterized protein</fullName>
    </submittedName>
</protein>
<dbReference type="OrthoDB" id="10039566at2759"/>
<proteinExistence type="predicted"/>
<dbReference type="InterPro" id="IPR022185">
    <property type="entry name" value="DUF3712"/>
</dbReference>
<evidence type="ECO:0000313" key="2">
    <source>
        <dbReference type="Proteomes" id="UP000030104"/>
    </source>
</evidence>
<comment type="caution">
    <text evidence="1">The sequence shown here is derived from an EMBL/GenBank/DDBJ whole genome shotgun (WGS) entry which is preliminary data.</text>
</comment>
<dbReference type="Proteomes" id="UP000030104">
    <property type="component" value="Unassembled WGS sequence"/>
</dbReference>
<dbReference type="HOGENOM" id="CLU_2224112_0_0_1"/>
<organism evidence="1 2">
    <name type="scientific">Penicillium italicum</name>
    <name type="common">Blue mold</name>
    <dbReference type="NCBI Taxonomy" id="40296"/>
    <lineage>
        <taxon>Eukaryota</taxon>
        <taxon>Fungi</taxon>
        <taxon>Dikarya</taxon>
        <taxon>Ascomycota</taxon>
        <taxon>Pezizomycotina</taxon>
        <taxon>Eurotiomycetes</taxon>
        <taxon>Eurotiomycetidae</taxon>
        <taxon>Eurotiales</taxon>
        <taxon>Aspergillaceae</taxon>
        <taxon>Penicillium</taxon>
    </lineage>
</organism>
<name>A0A0A2L0Y1_PENIT</name>
<dbReference type="AlphaFoldDB" id="A0A0A2L0Y1"/>
<dbReference type="Pfam" id="PF12505">
    <property type="entry name" value="DUF3712"/>
    <property type="match status" value="1"/>
</dbReference>
<sequence length="106" mass="11758">MQYVVLQTETVLSVRGVTNSYLGVLKSRVTMDKDTMSPMLGHFKESSISDIGLIPAREDGTNLIGNAFLPNPSRLILDIGTLVLDVKSGDLVNGKRHRQRCHYQTK</sequence>
<accession>A0A0A2L0Y1</accession>